<keyword evidence="7" id="KW-1185">Reference proteome</keyword>
<dbReference type="Proteomes" id="UP000190150">
    <property type="component" value="Unassembled WGS sequence"/>
</dbReference>
<keyword evidence="3" id="KW-1133">Transmembrane helix</keyword>
<evidence type="ECO:0000259" key="5">
    <source>
        <dbReference type="Pfam" id="PF04357"/>
    </source>
</evidence>
<keyword evidence="4" id="KW-0472">Membrane</keyword>
<dbReference type="PANTHER" id="PTHR36985">
    <property type="entry name" value="TRANSLOCATION AND ASSEMBLY MODULE SUBUNIT TAMB"/>
    <property type="match status" value="1"/>
</dbReference>
<organism evidence="6 7">
    <name type="scientific">Sphingobacterium nematocida</name>
    <dbReference type="NCBI Taxonomy" id="1513896"/>
    <lineage>
        <taxon>Bacteria</taxon>
        <taxon>Pseudomonadati</taxon>
        <taxon>Bacteroidota</taxon>
        <taxon>Sphingobacteriia</taxon>
        <taxon>Sphingobacteriales</taxon>
        <taxon>Sphingobacteriaceae</taxon>
        <taxon>Sphingobacterium</taxon>
    </lineage>
</organism>
<keyword evidence="2" id="KW-0812">Transmembrane</keyword>
<evidence type="ECO:0000313" key="6">
    <source>
        <dbReference type="EMBL" id="SKB94114.1"/>
    </source>
</evidence>
<dbReference type="EMBL" id="FUZF01000015">
    <property type="protein sequence ID" value="SKB94114.1"/>
    <property type="molecule type" value="Genomic_DNA"/>
</dbReference>
<dbReference type="Pfam" id="PF04357">
    <property type="entry name" value="TamB"/>
    <property type="match status" value="1"/>
</dbReference>
<evidence type="ECO:0000256" key="3">
    <source>
        <dbReference type="ARBA" id="ARBA00022989"/>
    </source>
</evidence>
<comment type="subcellular location">
    <subcellularLocation>
        <location evidence="1">Membrane</location>
        <topology evidence="1">Single-pass membrane protein</topology>
    </subcellularLocation>
</comment>
<sequence>MSIKELSADLVLSQLLNNKIIVEELYLDEGYINIELYKDSSNFSSLAKYFAPKKDNKKKKKQQFGFRLDKVELVNNRFKLRNHNFKKRNQGINFADLDVKNFSAIFDKIRLDSIISAEITDFTLLEKSGLSIQKLNTSASYSNKLMEFKKLYLKTNRSLLQDYVCFEYDKINDFSEFLTKVNITGNLKNSSVDSRDIEFFAPTMRHVVFKADVHRATLKGTVANIRARNIHLSTGQNTELIGDLSIKGLPYIDKTVFIADLKKLHTSPQDVEKIVPQLANKKNFSLPDQLHRLKEVTFEGTFNGFYNDFLVDGIFNTAIGNLKTKSYIDIKKNLKYKGELSSARLDIGTFLASSTVGNSSVEINFEGQGLTLDELALQFSGKMNNSELLNYTYQQALINGNLTNKKLEIQGDIDDENLKVDYRSTLDWGQSSPSYLLDAKVRHAALNKLKLLHKDSVTIHEANINTNLIGNSLNTIAGHFNADSIELSTTKGDFRIKSLAFTAEGNETNRTLTLESDVLDAKMAGIIDLNTIIPYFKSLAMRYAPAIGIETQPYNVQDFNLEVNVKSFKPIAPLLDPSLNLDDGAHLSAIFSSENYTASFVAYSPTVVYKGVKLTNLSIQEKADDRAFSLDVLADRMSVGDSTYINSIAIRNVLANDSLLFNVRMSEKSAINHLDLHGNIHFAHNAPAYIKFKPSSITINKEAWQLNNDAAMRVSKGKFFISNLILSQAEQRVKLDGVVSNENDKINILFDRFSLTSLNGITNPLGIELKGFLSGNIELTSLFKKPFASGRIQTTPIIYNGFPIGQLKLKGDFDPDIGTANIDLALLDEQERGINLSGNYNFYDENEPLNLSGKLKETDLMLFQPFLKNLVSNLQGKGNADINIKGTFKNPKITGLGRFTNTSFTVNYLKTDYYVDNQIAMVENNAIMLQNLQIRDSKNQTATANGIVNLSKLATPYIDVDVNGNNFMVLNTNYKDNNLYYGTAHATGMFRFKGYTSAIDIDIKAKSEKGTTLTIPFNSAMTVSEESDFIYFISKDSTENEKQRKKSLFKGITMNMDLSLTADAEINLQTNLGSLKGNGLGEIGMKITSLGDFEMFGDYTVNTGKFHFTAQDFINKYFDIREGGTIRWTGKPSEANINLTAIYQQRTAVGPLYNAAGRTGDDERVLAQADMLIKGTLEQPDITFDLNFPQNPYIKDQLQSYLSDINNVNQQALSLIVRRSFTPNSTSEIGREVNSTLLSAGTEIAFNQLNNIISQSLNVNFFDLNIRSFNDASASVRLLNDRLILTGGITDRTNYQANDLTFFREGITTDAELTYRLRKDGNLILRAYNRPYTRNFLIRMNDGEYISAFGVVYRQEFDSFSEFWRKMWNWGYRKEQKPKDVSKK</sequence>
<dbReference type="STRING" id="1513896.SAMN05660841_03186"/>
<evidence type="ECO:0000256" key="1">
    <source>
        <dbReference type="ARBA" id="ARBA00004167"/>
    </source>
</evidence>
<proteinExistence type="predicted"/>
<reference evidence="7" key="1">
    <citation type="submission" date="2017-02" db="EMBL/GenBank/DDBJ databases">
        <authorList>
            <person name="Varghese N."/>
            <person name="Submissions S."/>
        </authorList>
    </citation>
    <scope>NUCLEOTIDE SEQUENCE [LARGE SCALE GENOMIC DNA]</scope>
    <source>
        <strain evidence="7">DSM 24091</strain>
    </source>
</reference>
<gene>
    <name evidence="6" type="ORF">SAMN05660841_03186</name>
</gene>
<feature type="domain" description="Translocation and assembly module TamB C-terminal" evidence="5">
    <location>
        <begin position="930"/>
        <end position="1357"/>
    </location>
</feature>
<accession>A0A1T5FD84</accession>
<evidence type="ECO:0000256" key="2">
    <source>
        <dbReference type="ARBA" id="ARBA00022692"/>
    </source>
</evidence>
<name>A0A1T5FD84_9SPHI</name>
<dbReference type="RefSeq" id="WP_245801068.1">
    <property type="nucleotide sequence ID" value="NZ_FUZF01000015.1"/>
</dbReference>
<dbReference type="InterPro" id="IPR007452">
    <property type="entry name" value="TamB_C"/>
</dbReference>
<protein>
    <recommendedName>
        <fullName evidence="5">Translocation and assembly module TamB C-terminal domain-containing protein</fullName>
    </recommendedName>
</protein>
<evidence type="ECO:0000256" key="4">
    <source>
        <dbReference type="ARBA" id="ARBA00023136"/>
    </source>
</evidence>
<dbReference type="GO" id="GO:0009306">
    <property type="term" value="P:protein secretion"/>
    <property type="evidence" value="ECO:0007669"/>
    <property type="project" value="InterPro"/>
</dbReference>
<dbReference type="GO" id="GO:0005886">
    <property type="term" value="C:plasma membrane"/>
    <property type="evidence" value="ECO:0007669"/>
    <property type="project" value="InterPro"/>
</dbReference>
<dbReference type="PANTHER" id="PTHR36985:SF1">
    <property type="entry name" value="TRANSLOCATION AND ASSEMBLY MODULE SUBUNIT TAMB"/>
    <property type="match status" value="1"/>
</dbReference>
<evidence type="ECO:0000313" key="7">
    <source>
        <dbReference type="Proteomes" id="UP000190150"/>
    </source>
</evidence>